<name>A0AAQ3SEK9_PASNO</name>
<gene>
    <name evidence="1" type="ORF">U9M48_000462</name>
</gene>
<keyword evidence="2" id="KW-1185">Reference proteome</keyword>
<organism evidence="1 2">
    <name type="scientific">Paspalum notatum var. saurae</name>
    <dbReference type="NCBI Taxonomy" id="547442"/>
    <lineage>
        <taxon>Eukaryota</taxon>
        <taxon>Viridiplantae</taxon>
        <taxon>Streptophyta</taxon>
        <taxon>Embryophyta</taxon>
        <taxon>Tracheophyta</taxon>
        <taxon>Spermatophyta</taxon>
        <taxon>Magnoliopsida</taxon>
        <taxon>Liliopsida</taxon>
        <taxon>Poales</taxon>
        <taxon>Poaceae</taxon>
        <taxon>PACMAD clade</taxon>
        <taxon>Panicoideae</taxon>
        <taxon>Andropogonodae</taxon>
        <taxon>Paspaleae</taxon>
        <taxon>Paspalinae</taxon>
        <taxon>Paspalum</taxon>
    </lineage>
</organism>
<evidence type="ECO:0000313" key="2">
    <source>
        <dbReference type="Proteomes" id="UP001341281"/>
    </source>
</evidence>
<protein>
    <submittedName>
        <fullName evidence="1">Uncharacterized protein</fullName>
    </submittedName>
</protein>
<reference evidence="1 2" key="1">
    <citation type="submission" date="2024-02" db="EMBL/GenBank/DDBJ databases">
        <title>High-quality chromosome-scale genome assembly of Pensacola bahiagrass (Paspalum notatum Flugge var. saurae).</title>
        <authorList>
            <person name="Vega J.M."/>
            <person name="Podio M."/>
            <person name="Orjuela J."/>
            <person name="Siena L.A."/>
            <person name="Pessino S.C."/>
            <person name="Combes M.C."/>
            <person name="Mariac C."/>
            <person name="Albertini E."/>
            <person name="Pupilli F."/>
            <person name="Ortiz J.P.A."/>
            <person name="Leblanc O."/>
        </authorList>
    </citation>
    <scope>NUCLEOTIDE SEQUENCE [LARGE SCALE GENOMIC DNA]</scope>
    <source>
        <strain evidence="1">R1</strain>
        <tissue evidence="1">Leaf</tissue>
    </source>
</reference>
<evidence type="ECO:0000313" key="1">
    <source>
        <dbReference type="EMBL" id="WVZ49081.1"/>
    </source>
</evidence>
<dbReference type="AlphaFoldDB" id="A0AAQ3SEK9"/>
<proteinExistence type="predicted"/>
<dbReference type="EMBL" id="CP144745">
    <property type="protein sequence ID" value="WVZ49081.1"/>
    <property type="molecule type" value="Genomic_DNA"/>
</dbReference>
<dbReference type="Proteomes" id="UP001341281">
    <property type="component" value="Chromosome 01"/>
</dbReference>
<accession>A0AAQ3SEK9</accession>
<dbReference type="PANTHER" id="PTHR31325">
    <property type="entry name" value="OS01G0798800 PROTEIN-RELATED"/>
    <property type="match status" value="1"/>
</dbReference>
<sequence length="221" mass="25255">MIISLLLRLKAFRPWKDTLGQYCLLGKHGRKSRFRNCLHYATLGLVDKAKKRGRKSSVKLLEDVKEAIVHSLLQTGRNGQLMSGVTSPLNPVLYGEVTRTIVVWHITTTLCWTAGSSWMYLVAFAPNLLPDNIFISESILDKAINEADKLLKKHRKLDKRCRILMTRYRKLSALSDDAPLLTQGAQLARCLMSDKYEATLRWKVLSDFWAGMMLYVSRSVR</sequence>